<dbReference type="InterPro" id="IPR013655">
    <property type="entry name" value="PAS_fold_3"/>
</dbReference>
<dbReference type="GO" id="GO:0008270">
    <property type="term" value="F:zinc ion binding"/>
    <property type="evidence" value="ECO:0007669"/>
    <property type="project" value="UniProtKB-KW"/>
</dbReference>
<dbReference type="EMBL" id="GL945439">
    <property type="protein sequence ID" value="EGO21154.1"/>
    <property type="molecule type" value="Genomic_DNA"/>
</dbReference>
<keyword evidence="4" id="KW-0805">Transcription regulation</keyword>
<dbReference type="InterPro" id="IPR000679">
    <property type="entry name" value="Znf_GATA"/>
</dbReference>
<dbReference type="AlphaFoldDB" id="F8P6T8"/>
<evidence type="ECO:0000259" key="9">
    <source>
        <dbReference type="PROSITE" id="PS50114"/>
    </source>
</evidence>
<dbReference type="SUPFAM" id="SSF55785">
    <property type="entry name" value="PYP-like sensor domain (PAS domain)"/>
    <property type="match status" value="1"/>
</dbReference>
<dbReference type="Pfam" id="PF08447">
    <property type="entry name" value="PAS_3"/>
    <property type="match status" value="1"/>
</dbReference>
<dbReference type="RefSeq" id="XP_007322111.1">
    <property type="nucleotide sequence ID" value="XM_007322049.1"/>
</dbReference>
<keyword evidence="1" id="KW-0479">Metal-binding</keyword>
<keyword evidence="5" id="KW-0804">Transcription</keyword>
<dbReference type="Pfam" id="PF00320">
    <property type="entry name" value="GATA"/>
    <property type="match status" value="1"/>
</dbReference>
<dbReference type="CDD" id="cd00130">
    <property type="entry name" value="PAS"/>
    <property type="match status" value="1"/>
</dbReference>
<dbReference type="HOGENOM" id="CLU_024414_1_1_1"/>
<dbReference type="PANTHER" id="PTHR47172">
    <property type="entry name" value="OS01G0976800 PROTEIN"/>
    <property type="match status" value="1"/>
</dbReference>
<evidence type="ECO:0000256" key="4">
    <source>
        <dbReference type="ARBA" id="ARBA00023015"/>
    </source>
</evidence>
<sequence>MSLGQLSSAAGPSYQRSQPAFDFTKRKRWADILINELSEAIILVLSSSRVILFCGTGVTELLGWRDIELIDHDLADFIHADDQHAFRNNFDESLRMRSELTCYVRLKCKNHLPQNSDYRPPPKEVLFELQGYPHYVDDEVDCRCFFAVAKPYPSRNTAMLNTFLELKIENERLQQRLAELRIRVPSGSSSIVPSNSNSASVYGMNSMPTTESMTIVNSIPSTSQHPDPNTSYYPIHRNMSSYENIKPHSLGDTFEPMNALAYTGYFTPAVLPSSVDEETSEEGLKRKKFKKVHSSDQYVCVTCGRTDSPEWRKGPQGPKTLCNACGLRWAKQMRKDDTNESGSNGEGSQKPGQSSGAV</sequence>
<evidence type="ECO:0000256" key="2">
    <source>
        <dbReference type="ARBA" id="ARBA00022771"/>
    </source>
</evidence>
<evidence type="ECO:0000256" key="1">
    <source>
        <dbReference type="ARBA" id="ARBA00022723"/>
    </source>
</evidence>
<dbReference type="GO" id="GO:0043565">
    <property type="term" value="F:sequence-specific DNA binding"/>
    <property type="evidence" value="ECO:0007669"/>
    <property type="project" value="InterPro"/>
</dbReference>
<evidence type="ECO:0000256" key="3">
    <source>
        <dbReference type="ARBA" id="ARBA00022833"/>
    </source>
</evidence>
<dbReference type="PROSITE" id="PS50114">
    <property type="entry name" value="GATA_ZN_FINGER_2"/>
    <property type="match status" value="1"/>
</dbReference>
<accession>F8P6T8</accession>
<evidence type="ECO:0000259" key="8">
    <source>
        <dbReference type="PROSITE" id="PS50112"/>
    </source>
</evidence>
<keyword evidence="2 6" id="KW-0863">Zinc-finger</keyword>
<dbReference type="Proteomes" id="UP000008064">
    <property type="component" value="Unassembled WGS sequence"/>
</dbReference>
<proteinExistence type="predicted"/>
<dbReference type="PANTHER" id="PTHR47172:SF24">
    <property type="entry name" value="GATA ZINC FINGER DOMAIN-CONTAINING PROTEIN 14-RELATED"/>
    <property type="match status" value="1"/>
</dbReference>
<keyword evidence="3" id="KW-0862">Zinc</keyword>
<evidence type="ECO:0000313" key="10">
    <source>
        <dbReference type="EMBL" id="EGO21154.1"/>
    </source>
</evidence>
<feature type="domain" description="GATA-type" evidence="9">
    <location>
        <begin position="294"/>
        <end position="327"/>
    </location>
</feature>
<feature type="compositionally biased region" description="Polar residues" evidence="7">
    <location>
        <begin position="340"/>
        <end position="358"/>
    </location>
</feature>
<dbReference type="InterPro" id="IPR000014">
    <property type="entry name" value="PAS"/>
</dbReference>
<evidence type="ECO:0000256" key="7">
    <source>
        <dbReference type="SAM" id="MobiDB-lite"/>
    </source>
</evidence>
<evidence type="ECO:0000256" key="5">
    <source>
        <dbReference type="ARBA" id="ARBA00023163"/>
    </source>
</evidence>
<organism>
    <name type="scientific">Serpula lacrymans var. lacrymans (strain S7.9)</name>
    <name type="common">Dry rot fungus</name>
    <dbReference type="NCBI Taxonomy" id="578457"/>
    <lineage>
        <taxon>Eukaryota</taxon>
        <taxon>Fungi</taxon>
        <taxon>Dikarya</taxon>
        <taxon>Basidiomycota</taxon>
        <taxon>Agaricomycotina</taxon>
        <taxon>Agaricomycetes</taxon>
        <taxon>Agaricomycetidae</taxon>
        <taxon>Boletales</taxon>
        <taxon>Coniophorineae</taxon>
        <taxon>Serpulaceae</taxon>
        <taxon>Serpula</taxon>
    </lineage>
</organism>
<dbReference type="PROSITE" id="PS00344">
    <property type="entry name" value="GATA_ZN_FINGER_1"/>
    <property type="match status" value="1"/>
</dbReference>
<feature type="region of interest" description="Disordered" evidence="7">
    <location>
        <begin position="333"/>
        <end position="358"/>
    </location>
</feature>
<dbReference type="PROSITE" id="PS50112">
    <property type="entry name" value="PAS"/>
    <property type="match status" value="1"/>
</dbReference>
<dbReference type="InterPro" id="IPR013088">
    <property type="entry name" value="Znf_NHR/GATA"/>
</dbReference>
<dbReference type="Gene3D" id="3.30.50.10">
    <property type="entry name" value="Erythroid Transcription Factor GATA-1, subunit A"/>
    <property type="match status" value="1"/>
</dbReference>
<evidence type="ECO:0000256" key="6">
    <source>
        <dbReference type="PROSITE-ProRule" id="PRU00094"/>
    </source>
</evidence>
<dbReference type="GeneID" id="18820721"/>
<dbReference type="CDD" id="cd00202">
    <property type="entry name" value="ZnF_GATA"/>
    <property type="match status" value="1"/>
</dbReference>
<dbReference type="KEGG" id="sla:SERLADRAFT_475940"/>
<dbReference type="SMART" id="SM00401">
    <property type="entry name" value="ZnF_GATA"/>
    <property type="match status" value="1"/>
</dbReference>
<dbReference type="SUPFAM" id="SSF57716">
    <property type="entry name" value="Glucocorticoid receptor-like (DNA-binding domain)"/>
    <property type="match status" value="1"/>
</dbReference>
<dbReference type="GO" id="GO:0006355">
    <property type="term" value="P:regulation of DNA-templated transcription"/>
    <property type="evidence" value="ECO:0007669"/>
    <property type="project" value="InterPro"/>
</dbReference>
<feature type="domain" description="PAS" evidence="8">
    <location>
        <begin position="42"/>
        <end position="97"/>
    </location>
</feature>
<dbReference type="OrthoDB" id="2162994at2759"/>
<dbReference type="InterPro" id="IPR035965">
    <property type="entry name" value="PAS-like_dom_sf"/>
</dbReference>
<gene>
    <name evidence="10" type="primary">wc2</name>
    <name evidence="10" type="ORF">SERLADRAFT_475940</name>
</gene>
<dbReference type="SMART" id="SM00091">
    <property type="entry name" value="PAS"/>
    <property type="match status" value="1"/>
</dbReference>
<name>F8P6T8_SERL9</name>
<protein>
    <submittedName>
        <fullName evidence="10">White collar 2 type of transcription factor</fullName>
    </submittedName>
</protein>
<dbReference type="Gene3D" id="3.30.450.20">
    <property type="entry name" value="PAS domain"/>
    <property type="match status" value="1"/>
</dbReference>
<reference evidence="10" key="1">
    <citation type="submission" date="2011-04" db="EMBL/GenBank/DDBJ databases">
        <title>Evolution of plant cell wall degrading machinery underlies the functional diversity of forest fungi.</title>
        <authorList>
            <consortium name="US DOE Joint Genome Institute (JGI-PGF)"/>
            <person name="Eastwood D.C."/>
            <person name="Floudas D."/>
            <person name="Binder M."/>
            <person name="Majcherczyk A."/>
            <person name="Schneider P."/>
            <person name="Aerts A."/>
            <person name="Asiegbu F.O."/>
            <person name="Baker S.E."/>
            <person name="Barry K."/>
            <person name="Bendiksby M."/>
            <person name="Blumentritt M."/>
            <person name="Coutinho P.M."/>
            <person name="Cullen D."/>
            <person name="Cullen D."/>
            <person name="Gathman A."/>
            <person name="Goodell B."/>
            <person name="Henrissat B."/>
            <person name="Ihrmark K."/>
            <person name="Kauserud H."/>
            <person name="Kohler A."/>
            <person name="LaButti K."/>
            <person name="Lapidus A."/>
            <person name="Lavin J.L."/>
            <person name="Lee Y.-H."/>
            <person name="Lindquist E."/>
            <person name="Lilly W."/>
            <person name="Lucas S."/>
            <person name="Morin E."/>
            <person name="Murat C."/>
            <person name="Oguiza J.A."/>
            <person name="Park J."/>
            <person name="Pisabarro A.G."/>
            <person name="Riley R."/>
            <person name="Rosling A."/>
            <person name="Salamov A."/>
            <person name="Schmidt O."/>
            <person name="Schmutz J."/>
            <person name="Skrede I."/>
            <person name="Stenlid J."/>
            <person name="Wiebenga A."/>
            <person name="Xie X."/>
            <person name="Kues U."/>
            <person name="Hibbett D.S."/>
            <person name="Hoffmeister D."/>
            <person name="Hogberg N."/>
            <person name="Martin F."/>
            <person name="Grigoriev I.V."/>
            <person name="Watkinson S.C."/>
        </authorList>
    </citation>
    <scope>NUCLEOTIDE SEQUENCE</scope>
    <source>
        <strain evidence="10">S7.9</strain>
    </source>
</reference>